<evidence type="ECO:0000256" key="6">
    <source>
        <dbReference type="SAM" id="MobiDB-lite"/>
    </source>
</evidence>
<proteinExistence type="predicted"/>
<feature type="region of interest" description="Disordered" evidence="6">
    <location>
        <begin position="158"/>
        <end position="183"/>
    </location>
</feature>
<reference evidence="8 9" key="1">
    <citation type="journal article" date="2016" name="Nat. Commun.">
        <title>Ectomycorrhizal ecology is imprinted in the genome of the dominant symbiotic fungus Cenococcum geophilum.</title>
        <authorList>
            <consortium name="DOE Joint Genome Institute"/>
            <person name="Peter M."/>
            <person name="Kohler A."/>
            <person name="Ohm R.A."/>
            <person name="Kuo A."/>
            <person name="Krutzmann J."/>
            <person name="Morin E."/>
            <person name="Arend M."/>
            <person name="Barry K.W."/>
            <person name="Binder M."/>
            <person name="Choi C."/>
            <person name="Clum A."/>
            <person name="Copeland A."/>
            <person name="Grisel N."/>
            <person name="Haridas S."/>
            <person name="Kipfer T."/>
            <person name="LaButti K."/>
            <person name="Lindquist E."/>
            <person name="Lipzen A."/>
            <person name="Maire R."/>
            <person name="Meier B."/>
            <person name="Mihaltcheva S."/>
            <person name="Molinier V."/>
            <person name="Murat C."/>
            <person name="Poggeler S."/>
            <person name="Quandt C.A."/>
            <person name="Sperisen C."/>
            <person name="Tritt A."/>
            <person name="Tisserant E."/>
            <person name="Crous P.W."/>
            <person name="Henrissat B."/>
            <person name="Nehls U."/>
            <person name="Egli S."/>
            <person name="Spatafora J.W."/>
            <person name="Grigoriev I.V."/>
            <person name="Martin F.M."/>
        </authorList>
    </citation>
    <scope>NUCLEOTIDE SEQUENCE [LARGE SCALE GENOMIC DNA]</scope>
    <source>
        <strain evidence="8 9">CBS 207.34</strain>
    </source>
</reference>
<dbReference type="PANTHER" id="PTHR47338:SF10">
    <property type="entry name" value="TRANSCRIPTION FACTOR DOMAIN-CONTAINING PROTEIN-RELATED"/>
    <property type="match status" value="1"/>
</dbReference>
<dbReference type="Pfam" id="PF00172">
    <property type="entry name" value="Zn_clus"/>
    <property type="match status" value="1"/>
</dbReference>
<sequence>MAEDVEGRVLGVDENSRPAQSNIACQACRKRKIKCGRELPHCTVCTESRHMCEYPPGPLKPGPKIGTSHRSRKRQRMNVSEKASSSNEVSDRCGRRASRDSGGNEPESDNIHISLEPRRASQSASTIFATQPAATSQAQPSPSFFSRPIYAEQTQGSIVEPSGPLDAEHCATRDRPPPSPVTTAAALSPGEGSLNIQNLSFIVHPSHESCTPGETADEAISPVGEPLMLARAWVTFGVRPETLYRLKDLFFENMTAFSLFQASQFESKAQSITSTLHLHALLAAMFSFSAHFIQPEARGAQGRDMENYDSPAPTSEHFAELAARFVDEALRKCGDETPPLCVLQALILTTFQQLIRGVKGNAWRSLGTCVRIAYELNLHLIDSEDLVCVNLDTAAERSRWCADEERRRAWWAIWEMDTFASTVRRCPSAIDWSQNETALPVDDETWFQSNPQRSCFLEKNPINRWKALPKSGNKSPKAWFIVVNSLMRDAQLLSSPRGVFRSNNHSLLSTRDSKDISERLGAISNALRCFSLAPPQSLKYHNQYLGFGVEGAKYVVSPRNTHSSIYSIHLMTQLATFMISHYHVFGPIPRTTCSTESLNNSDYSVHSQVYPDNIAFEKYFEAADNILTVLNRSCDDHVRYVNPFLASTVWLAAAVQLVRKVFGVPGTNADLAKSKFEVLHLHYKQFVSYWGISTALQQNLEVIETSLERLYATSRTRGIGVGAASSDDYQHQSNNNNHSLQTNCTCSRCKERTYDRTYSPNDTGIEPNRTIFASPNVSLSPRQRLPGSPKAQQQQHIIPNATMYLPAQTQPLSEHQNVTTASEGLVAVDTPDFKNMIAEGGKGGGTNGFLGGEDFAMGLGLTEAELQDYLDRLLSGTYVA</sequence>
<dbReference type="SUPFAM" id="SSF57701">
    <property type="entry name" value="Zn2/Cys6 DNA-binding domain"/>
    <property type="match status" value="1"/>
</dbReference>
<feature type="compositionally biased region" description="Low complexity" evidence="6">
    <location>
        <begin position="129"/>
        <end position="143"/>
    </location>
</feature>
<dbReference type="GO" id="GO:0006351">
    <property type="term" value="P:DNA-templated transcription"/>
    <property type="evidence" value="ECO:0007669"/>
    <property type="project" value="InterPro"/>
</dbReference>
<organism evidence="8 9">
    <name type="scientific">Glonium stellatum</name>
    <dbReference type="NCBI Taxonomy" id="574774"/>
    <lineage>
        <taxon>Eukaryota</taxon>
        <taxon>Fungi</taxon>
        <taxon>Dikarya</taxon>
        <taxon>Ascomycota</taxon>
        <taxon>Pezizomycotina</taxon>
        <taxon>Dothideomycetes</taxon>
        <taxon>Pleosporomycetidae</taxon>
        <taxon>Gloniales</taxon>
        <taxon>Gloniaceae</taxon>
        <taxon>Glonium</taxon>
    </lineage>
</organism>
<feature type="compositionally biased region" description="Basic residues" evidence="6">
    <location>
        <begin position="67"/>
        <end position="76"/>
    </location>
</feature>
<dbReference type="AlphaFoldDB" id="A0A8E2FDD8"/>
<evidence type="ECO:0000256" key="4">
    <source>
        <dbReference type="ARBA" id="ARBA00023163"/>
    </source>
</evidence>
<dbReference type="CDD" id="cd00067">
    <property type="entry name" value="GAL4"/>
    <property type="match status" value="1"/>
</dbReference>
<keyword evidence="9" id="KW-1185">Reference proteome</keyword>
<dbReference type="InterPro" id="IPR001138">
    <property type="entry name" value="Zn2Cys6_DnaBD"/>
</dbReference>
<dbReference type="Pfam" id="PF04082">
    <property type="entry name" value="Fungal_trans"/>
    <property type="match status" value="1"/>
</dbReference>
<evidence type="ECO:0000313" key="9">
    <source>
        <dbReference type="Proteomes" id="UP000250140"/>
    </source>
</evidence>
<dbReference type="InterPro" id="IPR050815">
    <property type="entry name" value="TF_fung"/>
</dbReference>
<dbReference type="GO" id="GO:0005634">
    <property type="term" value="C:nucleus"/>
    <property type="evidence" value="ECO:0007669"/>
    <property type="project" value="UniProtKB-SubCell"/>
</dbReference>
<protein>
    <recommendedName>
        <fullName evidence="7">Zn(2)-C6 fungal-type domain-containing protein</fullName>
    </recommendedName>
</protein>
<dbReference type="SMART" id="SM00066">
    <property type="entry name" value="GAL4"/>
    <property type="match status" value="1"/>
</dbReference>
<dbReference type="EMBL" id="KV748514">
    <property type="protein sequence ID" value="OCL14888.1"/>
    <property type="molecule type" value="Genomic_DNA"/>
</dbReference>
<dbReference type="CDD" id="cd12148">
    <property type="entry name" value="fungal_TF_MHR"/>
    <property type="match status" value="1"/>
</dbReference>
<feature type="compositionally biased region" description="Basic and acidic residues" evidence="6">
    <location>
        <begin position="89"/>
        <end position="99"/>
    </location>
</feature>
<feature type="domain" description="Zn(2)-C6 fungal-type" evidence="7">
    <location>
        <begin position="24"/>
        <end position="54"/>
    </location>
</feature>
<dbReference type="GO" id="GO:0008270">
    <property type="term" value="F:zinc ion binding"/>
    <property type="evidence" value="ECO:0007669"/>
    <property type="project" value="InterPro"/>
</dbReference>
<name>A0A8E2FDD8_9PEZI</name>
<dbReference type="PROSITE" id="PS50048">
    <property type="entry name" value="ZN2_CY6_FUNGAL_2"/>
    <property type="match status" value="1"/>
</dbReference>
<feature type="compositionally biased region" description="Polar residues" evidence="6">
    <location>
        <begin position="77"/>
        <end position="88"/>
    </location>
</feature>
<dbReference type="PANTHER" id="PTHR47338">
    <property type="entry name" value="ZN(II)2CYS6 TRANSCRIPTION FACTOR (EUROFUNG)-RELATED"/>
    <property type="match status" value="1"/>
</dbReference>
<feature type="region of interest" description="Disordered" evidence="6">
    <location>
        <begin position="53"/>
        <end position="144"/>
    </location>
</feature>
<dbReference type="SMART" id="SM00906">
    <property type="entry name" value="Fungal_trans"/>
    <property type="match status" value="1"/>
</dbReference>
<evidence type="ECO:0000313" key="8">
    <source>
        <dbReference type="EMBL" id="OCL14888.1"/>
    </source>
</evidence>
<dbReference type="GO" id="GO:0003677">
    <property type="term" value="F:DNA binding"/>
    <property type="evidence" value="ECO:0007669"/>
    <property type="project" value="InterPro"/>
</dbReference>
<evidence type="ECO:0000256" key="3">
    <source>
        <dbReference type="ARBA" id="ARBA00023015"/>
    </source>
</evidence>
<keyword evidence="3" id="KW-0805">Transcription regulation</keyword>
<evidence type="ECO:0000256" key="5">
    <source>
        <dbReference type="ARBA" id="ARBA00023242"/>
    </source>
</evidence>
<keyword evidence="2" id="KW-0479">Metal-binding</keyword>
<dbReference type="OrthoDB" id="3800580at2759"/>
<feature type="compositionally biased region" description="Basic and acidic residues" evidence="6">
    <location>
        <begin position="166"/>
        <end position="176"/>
    </location>
</feature>
<keyword evidence="4" id="KW-0804">Transcription</keyword>
<evidence type="ECO:0000256" key="2">
    <source>
        <dbReference type="ARBA" id="ARBA00022723"/>
    </source>
</evidence>
<dbReference type="Gene3D" id="4.10.240.10">
    <property type="entry name" value="Zn(2)-C6 fungal-type DNA-binding domain"/>
    <property type="match status" value="1"/>
</dbReference>
<evidence type="ECO:0000256" key="1">
    <source>
        <dbReference type="ARBA" id="ARBA00004123"/>
    </source>
</evidence>
<dbReference type="Proteomes" id="UP000250140">
    <property type="component" value="Unassembled WGS sequence"/>
</dbReference>
<dbReference type="InterPro" id="IPR007219">
    <property type="entry name" value="XnlR_reg_dom"/>
</dbReference>
<dbReference type="InterPro" id="IPR036864">
    <property type="entry name" value="Zn2-C6_fun-type_DNA-bd_sf"/>
</dbReference>
<keyword evidence="5" id="KW-0539">Nucleus</keyword>
<gene>
    <name evidence="8" type="ORF">AOQ84DRAFT_189457</name>
</gene>
<dbReference type="PROSITE" id="PS00463">
    <property type="entry name" value="ZN2_CY6_FUNGAL_1"/>
    <property type="match status" value="1"/>
</dbReference>
<comment type="subcellular location">
    <subcellularLocation>
        <location evidence="1">Nucleus</location>
    </subcellularLocation>
</comment>
<evidence type="ECO:0000259" key="7">
    <source>
        <dbReference type="PROSITE" id="PS50048"/>
    </source>
</evidence>
<accession>A0A8E2FDD8</accession>
<dbReference type="GO" id="GO:0000981">
    <property type="term" value="F:DNA-binding transcription factor activity, RNA polymerase II-specific"/>
    <property type="evidence" value="ECO:0007669"/>
    <property type="project" value="InterPro"/>
</dbReference>